<dbReference type="Pfam" id="PF23622">
    <property type="entry name" value="LRR_At1g61320_AtMIF1"/>
    <property type="match status" value="1"/>
</dbReference>
<keyword evidence="2" id="KW-1185">Reference proteome</keyword>
<dbReference type="InterPro" id="IPR055357">
    <property type="entry name" value="LRR_At1g61320_AtMIF1"/>
</dbReference>
<dbReference type="Pfam" id="PF00646">
    <property type="entry name" value="F-box"/>
    <property type="match status" value="1"/>
</dbReference>
<dbReference type="CDD" id="cd22160">
    <property type="entry name" value="F-box_AtFBL13-like"/>
    <property type="match status" value="1"/>
</dbReference>
<organism evidence="2 3">
    <name type="scientific">Camelina sativa</name>
    <name type="common">False flax</name>
    <name type="synonym">Myagrum sativum</name>
    <dbReference type="NCBI Taxonomy" id="90675"/>
    <lineage>
        <taxon>Eukaryota</taxon>
        <taxon>Viridiplantae</taxon>
        <taxon>Streptophyta</taxon>
        <taxon>Embryophyta</taxon>
        <taxon>Tracheophyta</taxon>
        <taxon>Spermatophyta</taxon>
        <taxon>Magnoliopsida</taxon>
        <taxon>eudicotyledons</taxon>
        <taxon>Gunneridae</taxon>
        <taxon>Pentapetalae</taxon>
        <taxon>rosids</taxon>
        <taxon>malvids</taxon>
        <taxon>Brassicales</taxon>
        <taxon>Brassicaceae</taxon>
        <taxon>Camelineae</taxon>
        <taxon>Camelina</taxon>
    </lineage>
</organism>
<reference evidence="3" key="2">
    <citation type="submission" date="2025-08" db="UniProtKB">
        <authorList>
            <consortium name="RefSeq"/>
        </authorList>
    </citation>
    <scope>IDENTIFICATION</scope>
    <source>
        <tissue evidence="3">Leaf</tissue>
    </source>
</reference>
<sequence length="411" mass="46372">MDLISQLPEDLLHQILLKLDTTGSVRTSVLSTRWRYLWQRVPGLDLYLFVFRDNGLKGFVNRFLDLDKEKPLINQFKLVFDGGQYETEGSNFINKKNDCPIIKLPGSISMCETLVHLELVNLGIHSFDSVSLPRLETMHFKSVWFSSDAALERLISSSPLLRDLNIDKIWNVEFLRVRSQTLSSLNLNVPGRITGVAIDAPRLKRLSLEFPHFIDLVLNSVSSPIRVCFNNFSLIESDFNSSTMKTLPTYLAWISKVKNLSLNCSTLKAMCAYSRPQPLPEFSNLTHLKVSFSNSVSVIELLATFLASCPNLKSLQLSICGKLYKVDTSRSHAPKCLLTSLEIVEIYSTAGGTELVKYILGNAAVLKELNLKFPVWEGAKYRLQFVEKILLLPKRSSVCQVSAHTAHEVFL</sequence>
<gene>
    <name evidence="3" type="primary">LOC104714161</name>
</gene>
<dbReference type="InterPro" id="IPR036047">
    <property type="entry name" value="F-box-like_dom_sf"/>
</dbReference>
<proteinExistence type="predicted"/>
<dbReference type="SMART" id="SM00579">
    <property type="entry name" value="FBD"/>
    <property type="match status" value="1"/>
</dbReference>
<dbReference type="GeneID" id="104714161"/>
<dbReference type="SMART" id="SM00256">
    <property type="entry name" value="FBOX"/>
    <property type="match status" value="1"/>
</dbReference>
<dbReference type="Proteomes" id="UP000694864">
    <property type="component" value="Chromosome 9"/>
</dbReference>
<evidence type="ECO:0000313" key="2">
    <source>
        <dbReference type="Proteomes" id="UP000694864"/>
    </source>
</evidence>
<dbReference type="PANTHER" id="PTHR31900">
    <property type="entry name" value="F-BOX/RNI SUPERFAMILY PROTEIN-RELATED"/>
    <property type="match status" value="1"/>
</dbReference>
<evidence type="ECO:0000259" key="1">
    <source>
        <dbReference type="PROSITE" id="PS50181"/>
    </source>
</evidence>
<dbReference type="InterPro" id="IPR050232">
    <property type="entry name" value="FBL13/AtMIF1-like"/>
</dbReference>
<dbReference type="InterPro" id="IPR053781">
    <property type="entry name" value="F-box_AtFBL13-like"/>
</dbReference>
<dbReference type="PROSITE" id="PS50181">
    <property type="entry name" value="FBOX"/>
    <property type="match status" value="1"/>
</dbReference>
<dbReference type="SUPFAM" id="SSF52047">
    <property type="entry name" value="RNI-like"/>
    <property type="match status" value="1"/>
</dbReference>
<feature type="domain" description="F-box" evidence="1">
    <location>
        <begin position="1"/>
        <end position="50"/>
    </location>
</feature>
<accession>A0ABM0TQI3</accession>
<name>A0ABM0TQI3_CAMSA</name>
<dbReference type="RefSeq" id="XP_010429743.1">
    <property type="nucleotide sequence ID" value="XM_010431441.1"/>
</dbReference>
<dbReference type="SUPFAM" id="SSF81383">
    <property type="entry name" value="F-box domain"/>
    <property type="match status" value="1"/>
</dbReference>
<reference evidence="2" key="1">
    <citation type="journal article" date="2014" name="Nat. Commun.">
        <title>The emerging biofuel crop Camelina sativa retains a highly undifferentiated hexaploid genome structure.</title>
        <authorList>
            <person name="Kagale S."/>
            <person name="Koh C."/>
            <person name="Nixon J."/>
            <person name="Bollina V."/>
            <person name="Clarke W.E."/>
            <person name="Tuteja R."/>
            <person name="Spillane C."/>
            <person name="Robinson S.J."/>
            <person name="Links M.G."/>
            <person name="Clarke C."/>
            <person name="Higgins E.E."/>
            <person name="Huebert T."/>
            <person name="Sharpe A.G."/>
            <person name="Parkin I.A."/>
        </authorList>
    </citation>
    <scope>NUCLEOTIDE SEQUENCE [LARGE SCALE GENOMIC DNA]</scope>
    <source>
        <strain evidence="2">cv. DH55</strain>
    </source>
</reference>
<dbReference type="InterPro" id="IPR001810">
    <property type="entry name" value="F-box_dom"/>
</dbReference>
<dbReference type="InterPro" id="IPR006566">
    <property type="entry name" value="FBD"/>
</dbReference>
<dbReference type="Gene3D" id="3.80.10.10">
    <property type="entry name" value="Ribonuclease Inhibitor"/>
    <property type="match status" value="2"/>
</dbReference>
<protein>
    <submittedName>
        <fullName evidence="3">F-box/FBD/LRR-repeat protein At1g78840 isoform X2</fullName>
    </submittedName>
</protein>
<dbReference type="PANTHER" id="PTHR31900:SF33">
    <property type="entry name" value="PROTEIN WITH RNI-LIKE_FBD-LIKE DOMAIN"/>
    <property type="match status" value="1"/>
</dbReference>
<dbReference type="InterPro" id="IPR032675">
    <property type="entry name" value="LRR_dom_sf"/>
</dbReference>
<evidence type="ECO:0000313" key="3">
    <source>
        <dbReference type="RefSeq" id="XP_010429743.1"/>
    </source>
</evidence>